<gene>
    <name evidence="3" type="ORF">G3572_16520</name>
</gene>
<evidence type="ECO:0000313" key="3">
    <source>
        <dbReference type="EMBL" id="NEX47815.1"/>
    </source>
</evidence>
<protein>
    <submittedName>
        <fullName evidence="3">Uncharacterized protein</fullName>
    </submittedName>
</protein>
<organism evidence="3 4">
    <name type="scientific">Pseudotabrizicola algicola</name>
    <dbReference type="NCBI Taxonomy" id="2709381"/>
    <lineage>
        <taxon>Bacteria</taxon>
        <taxon>Pseudomonadati</taxon>
        <taxon>Pseudomonadota</taxon>
        <taxon>Alphaproteobacteria</taxon>
        <taxon>Rhodobacterales</taxon>
        <taxon>Paracoccaceae</taxon>
        <taxon>Pseudotabrizicola</taxon>
    </lineage>
</organism>
<comment type="caution">
    <text evidence="3">The sequence shown here is derived from an EMBL/GenBank/DDBJ whole genome shotgun (WGS) entry which is preliminary data.</text>
</comment>
<evidence type="ECO:0000256" key="1">
    <source>
        <dbReference type="SAM" id="MobiDB-lite"/>
    </source>
</evidence>
<keyword evidence="4" id="KW-1185">Reference proteome</keyword>
<sequence>MTFPYLRATVVPLAIGCFAGAAIIAGLTAGLYGWQLFAVAAIIGLAAGVPFGIWSVRRMRRTPPLPRPESPTMDPSAAAREVDPARAEPYPPAPDQGRA</sequence>
<dbReference type="AlphaFoldDB" id="A0A6B3RVC1"/>
<reference evidence="3 4" key="1">
    <citation type="submission" date="2020-02" db="EMBL/GenBank/DDBJ databases">
        <title>Rhodobacter algicola sp. nov., isolated from microalga culture.</title>
        <authorList>
            <person name="Park C.-Y."/>
        </authorList>
    </citation>
    <scope>NUCLEOTIDE SEQUENCE [LARGE SCALE GENOMIC DNA]</scope>
    <source>
        <strain evidence="3 4">ETT8</strain>
    </source>
</reference>
<keyword evidence="2" id="KW-0472">Membrane</keyword>
<accession>A0A6B3RVC1</accession>
<feature type="region of interest" description="Disordered" evidence="1">
    <location>
        <begin position="62"/>
        <end position="99"/>
    </location>
</feature>
<keyword evidence="2" id="KW-1133">Transmembrane helix</keyword>
<evidence type="ECO:0000313" key="4">
    <source>
        <dbReference type="Proteomes" id="UP000481421"/>
    </source>
</evidence>
<feature type="transmembrane region" description="Helical" evidence="2">
    <location>
        <begin position="12"/>
        <end position="31"/>
    </location>
</feature>
<dbReference type="EMBL" id="JAAIKE010000006">
    <property type="protein sequence ID" value="NEX47815.1"/>
    <property type="molecule type" value="Genomic_DNA"/>
</dbReference>
<feature type="transmembrane region" description="Helical" evidence="2">
    <location>
        <begin position="37"/>
        <end position="56"/>
    </location>
</feature>
<feature type="compositionally biased region" description="Pro residues" evidence="1">
    <location>
        <begin position="89"/>
        <end position="99"/>
    </location>
</feature>
<proteinExistence type="predicted"/>
<name>A0A6B3RVC1_9RHOB</name>
<evidence type="ECO:0000256" key="2">
    <source>
        <dbReference type="SAM" id="Phobius"/>
    </source>
</evidence>
<dbReference type="RefSeq" id="WP_164613920.1">
    <property type="nucleotide sequence ID" value="NZ_JAAIKE010000006.1"/>
</dbReference>
<dbReference type="Proteomes" id="UP000481421">
    <property type="component" value="Unassembled WGS sequence"/>
</dbReference>
<keyword evidence="2" id="KW-0812">Transmembrane</keyword>